<proteinExistence type="predicted"/>
<comment type="caution">
    <text evidence="3">The sequence shown here is derived from an EMBL/GenBank/DDBJ whole genome shotgun (WGS) entry which is preliminary data.</text>
</comment>
<gene>
    <name evidence="3" type="ORF">CCHR01_03700</name>
</gene>
<protein>
    <submittedName>
        <fullName evidence="3">Uncharacterized protein</fullName>
    </submittedName>
</protein>
<keyword evidence="4" id="KW-1185">Reference proteome</keyword>
<feature type="coiled-coil region" evidence="1">
    <location>
        <begin position="237"/>
        <end position="310"/>
    </location>
</feature>
<reference evidence="3" key="1">
    <citation type="submission" date="2023-01" db="EMBL/GenBank/DDBJ databases">
        <title>Colletotrichum chrysophilum M932 genome sequence.</title>
        <authorList>
            <person name="Baroncelli R."/>
        </authorList>
    </citation>
    <scope>NUCLEOTIDE SEQUENCE</scope>
    <source>
        <strain evidence="3">M932</strain>
    </source>
</reference>
<accession>A0AAD9ATD3</accession>
<evidence type="ECO:0000313" key="4">
    <source>
        <dbReference type="Proteomes" id="UP001243330"/>
    </source>
</evidence>
<organism evidence="3 4">
    <name type="scientific">Colletotrichum chrysophilum</name>
    <dbReference type="NCBI Taxonomy" id="1836956"/>
    <lineage>
        <taxon>Eukaryota</taxon>
        <taxon>Fungi</taxon>
        <taxon>Dikarya</taxon>
        <taxon>Ascomycota</taxon>
        <taxon>Pezizomycotina</taxon>
        <taxon>Sordariomycetes</taxon>
        <taxon>Hypocreomycetidae</taxon>
        <taxon>Glomerellales</taxon>
        <taxon>Glomerellaceae</taxon>
        <taxon>Colletotrichum</taxon>
        <taxon>Colletotrichum gloeosporioides species complex</taxon>
    </lineage>
</organism>
<keyword evidence="1" id="KW-0175">Coiled coil</keyword>
<sequence>MAVVKRQQLPAYLHCCQPRQTSCTSSYLGALSSQPQMRFRALDLSSKHPLRCFRRPASPVDIMDDLKQLDPTLPHHRDNQTPPVPDKKPIEADSASIPLEGIKPTYSSALKNPPSVNAEPPSPYLCSESDAMGFTKVEMPATVLENGGQSKGPRQALPKGLVATRFANANVPPPQRALSPPSTTTSASFLECEDLINLETDNSQSTRDTSSQDSVLQARCDENVPASALELRLHRDIDDLRQKLRSSKAQAEIAEERADRMEKRIQEIKSVKAPKLTDAERDINSLYSSVNELKTENSALKEQLRDAQSHIFSLQPYRKELTPEEVGRQYDDLVEGITDWVAKFMAPLLDNHAKGVDELLTNSRKRPTEAHKLKHAIQTHADLVHGTMFPETDEDVIISIIMRFLNDSIFQKILYGSCASFVESLSFIEMALQNTVEPKRDLFAIRTWTAEAYNAIVSSREFRGVREKRMREMTIELAGIFKILCKKDQLDVFYKNFEENCVRPAMQLYEKIQISTHHFYFDINPYILWGSEGEFQTSTDFLDSVSDLDCKNILQNRKAFSMSKMDPPPSKKELYHRLLNVCTITPALYMRQIGRKDSIREPQIVRRQQMLVAWGLQDKKEAFIRDGDQTLLNHLYTARNEREKAEAGGWATFRWPG</sequence>
<evidence type="ECO:0000256" key="1">
    <source>
        <dbReference type="SAM" id="Coils"/>
    </source>
</evidence>
<dbReference type="EMBL" id="JAQOWY010000050">
    <property type="protein sequence ID" value="KAK1853708.1"/>
    <property type="molecule type" value="Genomic_DNA"/>
</dbReference>
<feature type="region of interest" description="Disordered" evidence="2">
    <location>
        <begin position="69"/>
        <end position="91"/>
    </location>
</feature>
<evidence type="ECO:0000256" key="2">
    <source>
        <dbReference type="SAM" id="MobiDB-lite"/>
    </source>
</evidence>
<dbReference type="AlphaFoldDB" id="A0AAD9ATD3"/>
<name>A0AAD9ATD3_9PEZI</name>
<evidence type="ECO:0000313" key="3">
    <source>
        <dbReference type="EMBL" id="KAK1853708.1"/>
    </source>
</evidence>
<dbReference type="Proteomes" id="UP001243330">
    <property type="component" value="Unassembled WGS sequence"/>
</dbReference>